<dbReference type="STRING" id="1886670.PTI45_00455"/>
<reference evidence="4 5" key="1">
    <citation type="submission" date="2016-08" db="EMBL/GenBank/DDBJ databases">
        <title>Genome sequencing of Paenibacillus sp. TI45-13ar, isolated from Korean traditional nuruk.</title>
        <authorList>
            <person name="Kim S.-J."/>
        </authorList>
    </citation>
    <scope>NUCLEOTIDE SEQUENCE [LARGE SCALE GENOMIC DNA]</scope>
    <source>
        <strain evidence="4 5">TI45-13ar</strain>
    </source>
</reference>
<comment type="similarity">
    <text evidence="1">Belongs to the LytR/CpsA/Psr (LCP) family.</text>
</comment>
<keyword evidence="2" id="KW-1133">Transmembrane helix</keyword>
<name>A0A1E3L932_9BACL</name>
<comment type="caution">
    <text evidence="4">The sequence shown here is derived from an EMBL/GenBank/DDBJ whole genome shotgun (WGS) entry which is preliminary data.</text>
</comment>
<dbReference type="Pfam" id="PF03816">
    <property type="entry name" value="LytR_cpsA_psr"/>
    <property type="match status" value="1"/>
</dbReference>
<evidence type="ECO:0000256" key="2">
    <source>
        <dbReference type="SAM" id="Phobius"/>
    </source>
</evidence>
<evidence type="ECO:0000313" key="5">
    <source>
        <dbReference type="Proteomes" id="UP000094578"/>
    </source>
</evidence>
<evidence type="ECO:0000256" key="1">
    <source>
        <dbReference type="ARBA" id="ARBA00006068"/>
    </source>
</evidence>
<keyword evidence="2" id="KW-0812">Transmembrane</keyword>
<accession>A0A1E3L932</accession>
<gene>
    <name evidence="4" type="ORF">PTI45_00455</name>
</gene>
<keyword evidence="5" id="KW-1185">Reference proteome</keyword>
<dbReference type="Gene3D" id="3.40.630.190">
    <property type="entry name" value="LCP protein"/>
    <property type="match status" value="1"/>
</dbReference>
<dbReference type="PATRIC" id="fig|1886670.3.peg.472"/>
<evidence type="ECO:0000313" key="4">
    <source>
        <dbReference type="EMBL" id="ODP30213.1"/>
    </source>
</evidence>
<dbReference type="EMBL" id="MDER01000024">
    <property type="protein sequence ID" value="ODP30213.1"/>
    <property type="molecule type" value="Genomic_DNA"/>
</dbReference>
<feature type="domain" description="Cell envelope-related transcriptional attenuator" evidence="3">
    <location>
        <begin position="86"/>
        <end position="235"/>
    </location>
</feature>
<dbReference type="InterPro" id="IPR050922">
    <property type="entry name" value="LytR/CpsA/Psr_CW_biosynth"/>
</dbReference>
<protein>
    <submittedName>
        <fullName evidence="4">Regulatory protein MsrR</fullName>
    </submittedName>
</protein>
<feature type="transmembrane region" description="Helical" evidence="2">
    <location>
        <begin position="12"/>
        <end position="29"/>
    </location>
</feature>
<dbReference type="AlphaFoldDB" id="A0A1E3L932"/>
<dbReference type="PANTHER" id="PTHR33392">
    <property type="entry name" value="POLYISOPRENYL-TEICHOIC ACID--PEPTIDOGLYCAN TEICHOIC ACID TRANSFERASE TAGU"/>
    <property type="match status" value="1"/>
</dbReference>
<dbReference type="PANTHER" id="PTHR33392:SF6">
    <property type="entry name" value="POLYISOPRENYL-TEICHOIC ACID--PEPTIDOGLYCAN TEICHOIC ACID TRANSFERASE TAGU"/>
    <property type="match status" value="1"/>
</dbReference>
<dbReference type="Proteomes" id="UP000094578">
    <property type="component" value="Unassembled WGS sequence"/>
</dbReference>
<proteinExistence type="inferred from homology"/>
<organism evidence="4 5">
    <name type="scientific">Paenibacillus nuruki</name>
    <dbReference type="NCBI Taxonomy" id="1886670"/>
    <lineage>
        <taxon>Bacteria</taxon>
        <taxon>Bacillati</taxon>
        <taxon>Bacillota</taxon>
        <taxon>Bacilli</taxon>
        <taxon>Bacillales</taxon>
        <taxon>Paenibacillaceae</taxon>
        <taxon>Paenibacillus</taxon>
    </lineage>
</organism>
<keyword evidence="2" id="KW-0472">Membrane</keyword>
<sequence length="330" mass="36855">MLKKIWKQWKWIVSICLIISVSTVGYYTYSIYQFAHTISIADDTYRSPSMDQDQAAPVSIPKWDGKEPVHILLMGTDTRDADSNGRSDSMMVATIDPITKKAYLMSILRDTYVDIPGHGSSRLNAAYSYGGVELAKETVSGLLGIPIDYYVTIDFEGFKTLVDTIGGVEIDVEKDMDYTDGGDQHRYDIHLTKGLQHLDGTHALQYVRFRHDATSDFTRTERQRKFLTALAAELQSSTSIVKLPSILSSIAPYLHTNLSLNDMIKLSSLGLDINLDKTEKLQIPPNHLLQEIKVKGASVIGVDPQKLHEYVQKQLSSSNDDSSSDTTDNK</sequence>
<dbReference type="NCBIfam" id="TIGR00350">
    <property type="entry name" value="lytR_cpsA_psr"/>
    <property type="match status" value="1"/>
</dbReference>
<evidence type="ECO:0000259" key="3">
    <source>
        <dbReference type="Pfam" id="PF03816"/>
    </source>
</evidence>
<dbReference type="InterPro" id="IPR004474">
    <property type="entry name" value="LytR_CpsA_psr"/>
</dbReference>